<evidence type="ECO:0000256" key="2">
    <source>
        <dbReference type="ARBA" id="ARBA00023125"/>
    </source>
</evidence>
<dbReference type="Proteomes" id="UP000192042">
    <property type="component" value="Chromosome I"/>
</dbReference>
<dbReference type="PROSITE" id="PS51063">
    <property type="entry name" value="HTH_CRP_2"/>
    <property type="match status" value="1"/>
</dbReference>
<dbReference type="PRINTS" id="PR00034">
    <property type="entry name" value="HTHCRP"/>
</dbReference>
<dbReference type="Gene3D" id="1.10.10.10">
    <property type="entry name" value="Winged helix-like DNA-binding domain superfamily/Winged helix DNA-binding domain"/>
    <property type="match status" value="1"/>
</dbReference>
<evidence type="ECO:0000259" key="4">
    <source>
        <dbReference type="PROSITE" id="PS50042"/>
    </source>
</evidence>
<keyword evidence="2" id="KW-0238">DNA-binding</keyword>
<name>A0A1W1IAM1_9BACT</name>
<dbReference type="Gene3D" id="2.60.120.10">
    <property type="entry name" value="Jelly Rolls"/>
    <property type="match status" value="1"/>
</dbReference>
<dbReference type="SUPFAM" id="SSF51206">
    <property type="entry name" value="cAMP-binding domain-like"/>
    <property type="match status" value="1"/>
</dbReference>
<dbReference type="AlphaFoldDB" id="A0A1W1IAM1"/>
<keyword evidence="7" id="KW-1185">Reference proteome</keyword>
<dbReference type="InterPro" id="IPR012318">
    <property type="entry name" value="HTH_CRP"/>
</dbReference>
<dbReference type="InterPro" id="IPR014710">
    <property type="entry name" value="RmlC-like_jellyroll"/>
</dbReference>
<dbReference type="PANTHER" id="PTHR24567:SF28">
    <property type="entry name" value="LISTERIOLYSIN REGULATORY PROTEIN"/>
    <property type="match status" value="1"/>
</dbReference>
<dbReference type="InterPro" id="IPR050397">
    <property type="entry name" value="Env_Response_Regulators"/>
</dbReference>
<proteinExistence type="predicted"/>
<dbReference type="GO" id="GO:0003700">
    <property type="term" value="F:DNA-binding transcription factor activity"/>
    <property type="evidence" value="ECO:0007669"/>
    <property type="project" value="TreeGrafter"/>
</dbReference>
<evidence type="ECO:0000313" key="7">
    <source>
        <dbReference type="Proteomes" id="UP000192042"/>
    </source>
</evidence>
<dbReference type="Pfam" id="PF13545">
    <property type="entry name" value="HTH_Crp_2"/>
    <property type="match status" value="1"/>
</dbReference>
<reference evidence="6 7" key="1">
    <citation type="submission" date="2017-03" db="EMBL/GenBank/DDBJ databases">
        <authorList>
            <person name="Afonso C.L."/>
            <person name="Miller P.J."/>
            <person name="Scott M.A."/>
            <person name="Spackman E."/>
            <person name="Goraichik I."/>
            <person name="Dimitrov K.M."/>
            <person name="Suarez D.L."/>
            <person name="Swayne D.E."/>
        </authorList>
    </citation>
    <scope>NUCLEOTIDE SEQUENCE [LARGE SCALE GENOMIC DNA]</scope>
    <source>
        <strain evidence="6">Genome sequencing of Nitrospira japonica strain NJ11</strain>
    </source>
</reference>
<keyword evidence="3" id="KW-0804">Transcription</keyword>
<dbReference type="PANTHER" id="PTHR24567">
    <property type="entry name" value="CRP FAMILY TRANSCRIPTIONAL REGULATORY PROTEIN"/>
    <property type="match status" value="1"/>
</dbReference>
<dbReference type="Pfam" id="PF00027">
    <property type="entry name" value="cNMP_binding"/>
    <property type="match status" value="1"/>
</dbReference>
<dbReference type="PROSITE" id="PS50042">
    <property type="entry name" value="CNMP_BINDING_3"/>
    <property type="match status" value="1"/>
</dbReference>
<protein>
    <submittedName>
        <fullName evidence="6">Putative Transcriptional regulator, Crp/Fnr family</fullName>
    </submittedName>
</protein>
<dbReference type="InterPro" id="IPR036388">
    <property type="entry name" value="WH-like_DNA-bd_sf"/>
</dbReference>
<accession>A0A1W1IAM1</accession>
<feature type="domain" description="HTH crp-type" evidence="5">
    <location>
        <begin position="124"/>
        <end position="197"/>
    </location>
</feature>
<dbReference type="SMART" id="SM00419">
    <property type="entry name" value="HTH_CRP"/>
    <property type="match status" value="1"/>
</dbReference>
<dbReference type="KEGG" id="nja:NSJP_3875"/>
<organism evidence="6 7">
    <name type="scientific">Nitrospira japonica</name>
    <dbReference type="NCBI Taxonomy" id="1325564"/>
    <lineage>
        <taxon>Bacteria</taxon>
        <taxon>Pseudomonadati</taxon>
        <taxon>Nitrospirota</taxon>
        <taxon>Nitrospiria</taxon>
        <taxon>Nitrospirales</taxon>
        <taxon>Nitrospiraceae</taxon>
        <taxon>Nitrospira</taxon>
    </lineage>
</organism>
<dbReference type="SMART" id="SM00100">
    <property type="entry name" value="cNMP"/>
    <property type="match status" value="1"/>
</dbReference>
<dbReference type="InterPro" id="IPR000595">
    <property type="entry name" value="cNMP-bd_dom"/>
</dbReference>
<dbReference type="InterPro" id="IPR018490">
    <property type="entry name" value="cNMP-bd_dom_sf"/>
</dbReference>
<evidence type="ECO:0000259" key="5">
    <source>
        <dbReference type="PROSITE" id="PS51063"/>
    </source>
</evidence>
<dbReference type="InterPro" id="IPR036390">
    <property type="entry name" value="WH_DNA-bd_sf"/>
</dbReference>
<dbReference type="STRING" id="1325564.NSJP_3875"/>
<evidence type="ECO:0000313" key="6">
    <source>
        <dbReference type="EMBL" id="SLM50042.1"/>
    </source>
</evidence>
<dbReference type="CDD" id="cd00038">
    <property type="entry name" value="CAP_ED"/>
    <property type="match status" value="1"/>
</dbReference>
<sequence length="205" mass="22688">MLGELSEARYGKDDYIFREGDPTEYFHIVKEGIVKCVKSSPEGKECTLKMLMPGDLFCCDAAAFDGACHPGAAQSMGDVSVLRMKKTAYFELLRRSPDAALEVIKYLGARLNEAQEKAKLLALDRTDQRLAALLLDLAERSGVPDPQGIRLAVRLTRQDMADMIGTTTETAIRIMSRFKKDRLVAGTANRLIIKDLARLKSFASV</sequence>
<dbReference type="SUPFAM" id="SSF46785">
    <property type="entry name" value="Winged helix' DNA-binding domain"/>
    <property type="match status" value="1"/>
</dbReference>
<evidence type="ECO:0000256" key="3">
    <source>
        <dbReference type="ARBA" id="ARBA00023163"/>
    </source>
</evidence>
<keyword evidence="1" id="KW-0805">Transcription regulation</keyword>
<dbReference type="GO" id="GO:0003677">
    <property type="term" value="F:DNA binding"/>
    <property type="evidence" value="ECO:0007669"/>
    <property type="project" value="UniProtKB-KW"/>
</dbReference>
<evidence type="ECO:0000256" key="1">
    <source>
        <dbReference type="ARBA" id="ARBA00023015"/>
    </source>
</evidence>
<dbReference type="EMBL" id="LT828648">
    <property type="protein sequence ID" value="SLM50042.1"/>
    <property type="molecule type" value="Genomic_DNA"/>
</dbReference>
<dbReference type="GO" id="GO:0005829">
    <property type="term" value="C:cytosol"/>
    <property type="evidence" value="ECO:0007669"/>
    <property type="project" value="TreeGrafter"/>
</dbReference>
<gene>
    <name evidence="6" type="ORF">NSJP_3875</name>
</gene>
<feature type="domain" description="Cyclic nucleotide-binding" evidence="4">
    <location>
        <begin position="1"/>
        <end position="98"/>
    </location>
</feature>